<dbReference type="InterPro" id="IPR051086">
    <property type="entry name" value="RNase_D-like"/>
</dbReference>
<dbReference type="SMART" id="SM00341">
    <property type="entry name" value="HRDC"/>
    <property type="match status" value="1"/>
</dbReference>
<gene>
    <name evidence="2" type="ORF">ACFPUZ_00360</name>
</gene>
<dbReference type="RefSeq" id="WP_376998720.1">
    <property type="nucleotide sequence ID" value="NZ_JBHSQE010000001.1"/>
</dbReference>
<dbReference type="SUPFAM" id="SSF53098">
    <property type="entry name" value="Ribonuclease H-like"/>
    <property type="match status" value="1"/>
</dbReference>
<dbReference type="PANTHER" id="PTHR47649">
    <property type="entry name" value="RIBONUCLEASE D"/>
    <property type="match status" value="1"/>
</dbReference>
<dbReference type="Pfam" id="PF01612">
    <property type="entry name" value="DNA_pol_A_exo1"/>
    <property type="match status" value="1"/>
</dbReference>
<evidence type="ECO:0000313" key="2">
    <source>
        <dbReference type="EMBL" id="MFC6145259.1"/>
    </source>
</evidence>
<dbReference type="Proteomes" id="UP001596244">
    <property type="component" value="Unassembled WGS sequence"/>
</dbReference>
<dbReference type="InterPro" id="IPR012337">
    <property type="entry name" value="RNaseH-like_sf"/>
</dbReference>
<dbReference type="CDD" id="cd06142">
    <property type="entry name" value="RNaseD_exo"/>
    <property type="match status" value="1"/>
</dbReference>
<dbReference type="SUPFAM" id="SSF47819">
    <property type="entry name" value="HRDC-like"/>
    <property type="match status" value="1"/>
</dbReference>
<dbReference type="PANTHER" id="PTHR47649:SF1">
    <property type="entry name" value="RIBONUCLEASE D"/>
    <property type="match status" value="1"/>
</dbReference>
<accession>A0ABW1Q8Y7</accession>
<dbReference type="Pfam" id="PF18305">
    <property type="entry name" value="DNA_pol_A_exoN"/>
    <property type="match status" value="1"/>
</dbReference>
<name>A0ABW1Q8Y7_9CORY</name>
<keyword evidence="3" id="KW-1185">Reference proteome</keyword>
<dbReference type="Gene3D" id="1.10.150.80">
    <property type="entry name" value="HRDC domain"/>
    <property type="match status" value="2"/>
</dbReference>
<dbReference type="EMBL" id="JBHSQE010000001">
    <property type="protein sequence ID" value="MFC6145259.1"/>
    <property type="molecule type" value="Genomic_DNA"/>
</dbReference>
<feature type="domain" description="HRDC" evidence="1">
    <location>
        <begin position="221"/>
        <end position="304"/>
    </location>
</feature>
<dbReference type="InterPro" id="IPR044876">
    <property type="entry name" value="HRDC_dom_sf"/>
</dbReference>
<organism evidence="2 3">
    <name type="scientific">Corynebacterium nasicanis</name>
    <dbReference type="NCBI Taxonomy" id="1448267"/>
    <lineage>
        <taxon>Bacteria</taxon>
        <taxon>Bacillati</taxon>
        <taxon>Actinomycetota</taxon>
        <taxon>Actinomycetes</taxon>
        <taxon>Mycobacteriales</taxon>
        <taxon>Corynebacteriaceae</taxon>
        <taxon>Corynebacterium</taxon>
    </lineage>
</organism>
<dbReference type="Pfam" id="PF00570">
    <property type="entry name" value="HRDC"/>
    <property type="match status" value="1"/>
</dbReference>
<comment type="caution">
    <text evidence="2">The sequence shown here is derived from an EMBL/GenBank/DDBJ whole genome shotgun (WGS) entry which is preliminary data.</text>
</comment>
<evidence type="ECO:0000313" key="3">
    <source>
        <dbReference type="Proteomes" id="UP001596244"/>
    </source>
</evidence>
<dbReference type="PROSITE" id="PS50967">
    <property type="entry name" value="HRDC"/>
    <property type="match status" value="1"/>
</dbReference>
<dbReference type="InterPro" id="IPR002121">
    <property type="entry name" value="HRDC_dom"/>
</dbReference>
<sequence>MTALTTPRDGTPRVLSTPGDFAAAASALAAGQGPLAIDTERASAFRYDDRAFLVQIRRRGVGTFLLDPEGHRRDFTRALAPVLNGEDWIIHAAPSDLPSLAWLGLYPGSLFDTEMAGRLAGFDHVNLASMIEMLFDVHLAKGHGAEDWSLRPLPAEWLAYAALDVELLLELGDTMAEILDAQGKLDWASQEFEHIRSGHADITGPTDSTWRTMKGVSSLTRPEQLAVARELWMARESIAVADDRAVSRVLPTKVLIEVARALPRNAAALARVRGFPARRRSAVRFWGEVVDRALASPPRTWPKREFTPRGVPSRQAWANEFPESFARFSAARELLDALSLDLAIPTENILKPATLRSVAWSSTVDREVRSPLDVPDLLRDHQARDWQIELTLPILSETLF</sequence>
<dbReference type="InterPro" id="IPR010997">
    <property type="entry name" value="HRDC-like_sf"/>
</dbReference>
<dbReference type="InterPro" id="IPR036397">
    <property type="entry name" value="RNaseH_sf"/>
</dbReference>
<proteinExistence type="predicted"/>
<dbReference type="Gene3D" id="3.30.420.10">
    <property type="entry name" value="Ribonuclease H-like superfamily/Ribonuclease H"/>
    <property type="match status" value="1"/>
</dbReference>
<dbReference type="SMART" id="SM00474">
    <property type="entry name" value="35EXOc"/>
    <property type="match status" value="1"/>
</dbReference>
<reference evidence="3" key="1">
    <citation type="journal article" date="2019" name="Int. J. Syst. Evol. Microbiol.">
        <title>The Global Catalogue of Microorganisms (GCM) 10K type strain sequencing project: providing services to taxonomists for standard genome sequencing and annotation.</title>
        <authorList>
            <consortium name="The Broad Institute Genomics Platform"/>
            <consortium name="The Broad Institute Genome Sequencing Center for Infectious Disease"/>
            <person name="Wu L."/>
            <person name="Ma J."/>
        </authorList>
    </citation>
    <scope>NUCLEOTIDE SEQUENCE [LARGE SCALE GENOMIC DNA]</scope>
    <source>
        <strain evidence="3">CCUG 51943</strain>
    </source>
</reference>
<protein>
    <submittedName>
        <fullName evidence="2">HRDC domain-containing protein</fullName>
    </submittedName>
</protein>
<dbReference type="InterPro" id="IPR002562">
    <property type="entry name" value="3'-5'_exonuclease_dom"/>
</dbReference>
<evidence type="ECO:0000259" key="1">
    <source>
        <dbReference type="PROSITE" id="PS50967"/>
    </source>
</evidence>
<dbReference type="InterPro" id="IPR041605">
    <property type="entry name" value="Exo_C"/>
</dbReference>